<proteinExistence type="inferred from homology"/>
<feature type="domain" description="Aminotransferase class V" evidence="8">
    <location>
        <begin position="4"/>
        <end position="371"/>
    </location>
</feature>
<gene>
    <name evidence="9" type="ORF">D5R97_06155</name>
</gene>
<evidence type="ECO:0000256" key="1">
    <source>
        <dbReference type="ARBA" id="ARBA00001933"/>
    </source>
</evidence>
<evidence type="ECO:0000313" key="9">
    <source>
        <dbReference type="EMBL" id="RQD75430.1"/>
    </source>
</evidence>
<dbReference type="AlphaFoldDB" id="A0A424YDI2"/>
<dbReference type="NCBIfam" id="TIGR01977">
    <property type="entry name" value="am_tr_V_EF2568"/>
    <property type="match status" value="1"/>
</dbReference>
<dbReference type="GO" id="GO:0008483">
    <property type="term" value="F:transaminase activity"/>
    <property type="evidence" value="ECO:0007669"/>
    <property type="project" value="UniProtKB-KW"/>
</dbReference>
<dbReference type="InterPro" id="IPR015421">
    <property type="entry name" value="PyrdxlP-dep_Trfase_major"/>
</dbReference>
<evidence type="ECO:0000259" key="8">
    <source>
        <dbReference type="Pfam" id="PF00266"/>
    </source>
</evidence>
<dbReference type="InterPro" id="IPR015424">
    <property type="entry name" value="PyrdxlP-dep_Trfase"/>
</dbReference>
<dbReference type="Gene3D" id="3.40.640.10">
    <property type="entry name" value="Type I PLP-dependent aspartate aminotransferase-like (Major domain)"/>
    <property type="match status" value="1"/>
</dbReference>
<dbReference type="PIRSF" id="PIRSF005572">
    <property type="entry name" value="NifS"/>
    <property type="match status" value="1"/>
</dbReference>
<dbReference type="SUPFAM" id="SSF53383">
    <property type="entry name" value="PLP-dependent transferases"/>
    <property type="match status" value="1"/>
</dbReference>
<accession>A0A424YDI2</accession>
<dbReference type="InterPro" id="IPR010970">
    <property type="entry name" value="Cys_dSase_SufS"/>
</dbReference>
<dbReference type="PANTHER" id="PTHR43586">
    <property type="entry name" value="CYSTEINE DESULFURASE"/>
    <property type="match status" value="1"/>
</dbReference>
<name>A0A424YDI2_9FIRM</name>
<dbReference type="CDD" id="cd06453">
    <property type="entry name" value="SufS_like"/>
    <property type="match status" value="1"/>
</dbReference>
<dbReference type="InterPro" id="IPR015422">
    <property type="entry name" value="PyrdxlP-dep_Trfase_small"/>
</dbReference>
<dbReference type="InterPro" id="IPR010969">
    <property type="entry name" value="Cys_dSase-rel_unknwn_funct"/>
</dbReference>
<evidence type="ECO:0000256" key="6">
    <source>
        <dbReference type="ARBA" id="ARBA00050776"/>
    </source>
</evidence>
<dbReference type="GO" id="GO:0031071">
    <property type="term" value="F:cysteine desulfurase activity"/>
    <property type="evidence" value="ECO:0007669"/>
    <property type="project" value="UniProtKB-EC"/>
</dbReference>
<evidence type="ECO:0000256" key="5">
    <source>
        <dbReference type="ARBA" id="ARBA00022898"/>
    </source>
</evidence>
<evidence type="ECO:0000256" key="2">
    <source>
        <dbReference type="ARBA" id="ARBA00010447"/>
    </source>
</evidence>
<comment type="catalytic activity">
    <reaction evidence="6">
        <text>(sulfur carrier)-H + L-cysteine = (sulfur carrier)-SH + L-alanine</text>
        <dbReference type="Rhea" id="RHEA:43892"/>
        <dbReference type="Rhea" id="RHEA-COMP:14737"/>
        <dbReference type="Rhea" id="RHEA-COMP:14739"/>
        <dbReference type="ChEBI" id="CHEBI:29917"/>
        <dbReference type="ChEBI" id="CHEBI:35235"/>
        <dbReference type="ChEBI" id="CHEBI:57972"/>
        <dbReference type="ChEBI" id="CHEBI:64428"/>
        <dbReference type="EC" id="2.8.1.7"/>
    </reaction>
</comment>
<dbReference type="PANTHER" id="PTHR43586:SF4">
    <property type="entry name" value="ISOPENICILLIN N EPIMERASE"/>
    <property type="match status" value="1"/>
</dbReference>
<dbReference type="EMBL" id="QZAA01000160">
    <property type="protein sequence ID" value="RQD75430.1"/>
    <property type="molecule type" value="Genomic_DNA"/>
</dbReference>
<evidence type="ECO:0000256" key="7">
    <source>
        <dbReference type="RuleBase" id="RU004504"/>
    </source>
</evidence>
<dbReference type="Gene3D" id="3.90.1150.10">
    <property type="entry name" value="Aspartate Aminotransferase, domain 1"/>
    <property type="match status" value="1"/>
</dbReference>
<sequence length="385" mass="42638">MVLYMDNAATSYPKPEEVIKSMEDFFYNIGGNPGRSGHRLSLASGMKVYDTRQSLADLFNIEDPLQIVFTLNATMALNLALWGLLKPGDHVVTSKMEHNSLARPLRFLEGKGVEITRVNCTPPEYQLDLEELEKSINERTKLIAIIHGSNVTGTIFPLHGIGKIAERYGVWLLVDAAQTAGAYPLNVEKDGVHLLVFTGHKGLFGPQGTGGVYVDPRLKLESYFRGGTGSRSEEDRQPDFMPDFLESGTPNALGLAGLGAGVKYILQEGIEKIRAKEKELTERLLKGLEDIPGAIIYGREKVENRMPIVSFRLNDISPSSVGEILDEKYNILTRVGLHCSPWAHDNIGTKPEGTVRVSLSYFNSEEEVEYFLKAINEINKGEVDL</sequence>
<dbReference type="InterPro" id="IPR000192">
    <property type="entry name" value="Aminotrans_V_dom"/>
</dbReference>
<protein>
    <recommendedName>
        <fullName evidence="3">cysteine desulfurase</fullName>
        <ecNumber evidence="3">2.8.1.7</ecNumber>
    </recommendedName>
</protein>
<evidence type="ECO:0000256" key="4">
    <source>
        <dbReference type="ARBA" id="ARBA00022679"/>
    </source>
</evidence>
<comment type="similarity">
    <text evidence="2">Belongs to the class-V pyridoxal-phosphate-dependent aminotransferase family. Csd subfamily.</text>
</comment>
<dbReference type="PROSITE" id="PS00595">
    <property type="entry name" value="AA_TRANSFER_CLASS_5"/>
    <property type="match status" value="1"/>
</dbReference>
<comment type="cofactor">
    <cofactor evidence="1 7">
        <name>pyridoxal 5'-phosphate</name>
        <dbReference type="ChEBI" id="CHEBI:597326"/>
    </cofactor>
</comment>
<dbReference type="GO" id="GO:0030170">
    <property type="term" value="F:pyridoxal phosphate binding"/>
    <property type="evidence" value="ECO:0007669"/>
    <property type="project" value="InterPro"/>
</dbReference>
<keyword evidence="5" id="KW-0663">Pyridoxal phosphate</keyword>
<reference evidence="9 10" key="1">
    <citation type="submission" date="2018-08" db="EMBL/GenBank/DDBJ databases">
        <title>The metabolism and importance of syntrophic acetate oxidation coupled to methane or sulfide production in haloalkaline environments.</title>
        <authorList>
            <person name="Timmers P.H.A."/>
            <person name="Vavourakis C.D."/>
            <person name="Sorokin D.Y."/>
            <person name="Sinninghe Damste J.S."/>
            <person name="Muyzer G."/>
            <person name="Stams A.J.M."/>
            <person name="Plugge C.M."/>
        </authorList>
    </citation>
    <scope>NUCLEOTIDE SEQUENCE [LARGE SCALE GENOMIC DNA]</scope>
    <source>
        <strain evidence="9">MSAO_Bac1</strain>
    </source>
</reference>
<evidence type="ECO:0000313" key="10">
    <source>
        <dbReference type="Proteomes" id="UP000285138"/>
    </source>
</evidence>
<dbReference type="Proteomes" id="UP000285138">
    <property type="component" value="Unassembled WGS sequence"/>
</dbReference>
<dbReference type="Pfam" id="PF00266">
    <property type="entry name" value="Aminotran_5"/>
    <property type="match status" value="1"/>
</dbReference>
<dbReference type="InterPro" id="IPR016454">
    <property type="entry name" value="Cysteine_dSase"/>
</dbReference>
<keyword evidence="4 9" id="KW-0808">Transferase</keyword>
<evidence type="ECO:0000256" key="3">
    <source>
        <dbReference type="ARBA" id="ARBA00012239"/>
    </source>
</evidence>
<comment type="caution">
    <text evidence="9">The sequence shown here is derived from an EMBL/GenBank/DDBJ whole genome shotgun (WGS) entry which is preliminary data.</text>
</comment>
<keyword evidence="9" id="KW-0032">Aminotransferase</keyword>
<dbReference type="EC" id="2.8.1.7" evidence="3"/>
<dbReference type="GO" id="GO:0006534">
    <property type="term" value="P:cysteine metabolic process"/>
    <property type="evidence" value="ECO:0007669"/>
    <property type="project" value="InterPro"/>
</dbReference>
<dbReference type="InterPro" id="IPR020578">
    <property type="entry name" value="Aminotrans_V_PyrdxlP_BS"/>
</dbReference>
<organism evidence="9 10">
    <name type="scientific">Candidatus Syntrophonatronum acetioxidans</name>
    <dbReference type="NCBI Taxonomy" id="1795816"/>
    <lineage>
        <taxon>Bacteria</taxon>
        <taxon>Bacillati</taxon>
        <taxon>Bacillota</taxon>
        <taxon>Clostridia</taxon>
        <taxon>Eubacteriales</taxon>
        <taxon>Syntrophomonadaceae</taxon>
        <taxon>Candidatus Syntrophonatronum</taxon>
    </lineage>
</organism>